<gene>
    <name evidence="8" type="ORF">F5X68DRAFT_237114</name>
</gene>
<sequence>MHISHLFLILSRLVLAARPFLNEPDTGIETALKIPTNGLLPGLDRMLGLPDFDYLARHTMNPTQYAYISHGAGSEASYRNNLEVFSRFRFRPRIMVNITNIDASLKTSILGHEFDQPFFISPFAQAGLTNKAAEGALVQGAGQHNVLYISSQTTSIPMLNISNSRTSPDQVIWQQVSLMSLDDAPPSELFKSIEEAGMKAIILTVDSAAGRTAYRPIRSLPDTSISRNPRYTFMTWEYYKELQTLTSLPIIPKGIQTVEDARMAIQAGAPAIFLSNHGGRSLDGSPSALEVAWEVYQEDPSIFSEIEVYADGGVRYGTDVLKLLALGVRAVGLGRPFMYANLYGSEGISRAIKLLEEEVTSAAANLGLANIKDINSSYVKLLSTEWGS</sequence>
<comment type="cofactor">
    <cofactor evidence="1">
        <name>FMN</name>
        <dbReference type="ChEBI" id="CHEBI:58210"/>
    </cofactor>
</comment>
<dbReference type="Pfam" id="PF01070">
    <property type="entry name" value="FMN_dh"/>
    <property type="match status" value="2"/>
</dbReference>
<keyword evidence="2" id="KW-0560">Oxidoreductase</keyword>
<feature type="binding site" evidence="5">
    <location>
        <position position="253"/>
    </location>
    <ligand>
        <name>FMN</name>
        <dbReference type="ChEBI" id="CHEBI:58210"/>
    </ligand>
</feature>
<feature type="binding site" evidence="5">
    <location>
        <position position="277"/>
    </location>
    <ligand>
        <name>glyoxylate</name>
        <dbReference type="ChEBI" id="CHEBI:36655"/>
    </ligand>
</feature>
<name>A0A9P8UZJ4_9PEZI</name>
<comment type="similarity">
    <text evidence="3">Belongs to the FMN-dependent alpha-hydroxy acid dehydrogenase family.</text>
</comment>
<feature type="domain" description="FMN hydroxy acid dehydrogenase" evidence="7">
    <location>
        <begin position="41"/>
        <end position="384"/>
    </location>
</feature>
<feature type="chain" id="PRO_5040207457" evidence="6">
    <location>
        <begin position="17"/>
        <end position="388"/>
    </location>
</feature>
<feature type="binding site" evidence="5">
    <location>
        <begin position="122"/>
        <end position="124"/>
    </location>
    <ligand>
        <name>FMN</name>
        <dbReference type="ChEBI" id="CHEBI:58210"/>
    </ligand>
</feature>
<dbReference type="AlphaFoldDB" id="A0A9P8UZJ4"/>
<evidence type="ECO:0000256" key="2">
    <source>
        <dbReference type="ARBA" id="ARBA00023002"/>
    </source>
</evidence>
<dbReference type="OrthoDB" id="1925334at2759"/>
<dbReference type="PANTHER" id="PTHR10578:SF140">
    <property type="entry name" value="FMN HYDROXY ACID DEHYDROGENASE DOMAIN-CONTAINING PROTEIN"/>
    <property type="match status" value="1"/>
</dbReference>
<dbReference type="InterPro" id="IPR037396">
    <property type="entry name" value="FMN_HAD"/>
</dbReference>
<evidence type="ECO:0000256" key="4">
    <source>
        <dbReference type="PIRSR" id="PIRSR000138-1"/>
    </source>
</evidence>
<dbReference type="PIRSF" id="PIRSF000138">
    <property type="entry name" value="Al-hdrx_acd_dh"/>
    <property type="match status" value="1"/>
</dbReference>
<dbReference type="SUPFAM" id="SSF51395">
    <property type="entry name" value="FMN-linked oxidoreductases"/>
    <property type="match status" value="1"/>
</dbReference>
<reference evidence="8" key="1">
    <citation type="journal article" date="2021" name="Nat. Commun.">
        <title>Genetic determinants of endophytism in the Arabidopsis root mycobiome.</title>
        <authorList>
            <person name="Mesny F."/>
            <person name="Miyauchi S."/>
            <person name="Thiergart T."/>
            <person name="Pickel B."/>
            <person name="Atanasova L."/>
            <person name="Karlsson M."/>
            <person name="Huettel B."/>
            <person name="Barry K.W."/>
            <person name="Haridas S."/>
            <person name="Chen C."/>
            <person name="Bauer D."/>
            <person name="Andreopoulos W."/>
            <person name="Pangilinan J."/>
            <person name="LaButti K."/>
            <person name="Riley R."/>
            <person name="Lipzen A."/>
            <person name="Clum A."/>
            <person name="Drula E."/>
            <person name="Henrissat B."/>
            <person name="Kohler A."/>
            <person name="Grigoriev I.V."/>
            <person name="Martin F.M."/>
            <person name="Hacquard S."/>
        </authorList>
    </citation>
    <scope>NUCLEOTIDE SEQUENCE</scope>
    <source>
        <strain evidence="8">MPI-SDFR-AT-0117</strain>
    </source>
</reference>
<evidence type="ECO:0000259" key="7">
    <source>
        <dbReference type="PROSITE" id="PS51349"/>
    </source>
</evidence>
<evidence type="ECO:0000313" key="8">
    <source>
        <dbReference type="EMBL" id="KAH6665308.1"/>
    </source>
</evidence>
<comment type="caution">
    <text evidence="8">The sequence shown here is derived from an EMBL/GenBank/DDBJ whole genome shotgun (WGS) entry which is preliminary data.</text>
</comment>
<accession>A0A9P8UZJ4</accession>
<feature type="binding site" evidence="5">
    <location>
        <position position="67"/>
    </location>
    <ligand>
        <name>glyoxylate</name>
        <dbReference type="ChEBI" id="CHEBI:36655"/>
    </ligand>
</feature>
<feature type="binding site" evidence="5">
    <location>
        <position position="151"/>
    </location>
    <ligand>
        <name>FMN</name>
        <dbReference type="ChEBI" id="CHEBI:58210"/>
    </ligand>
</feature>
<feature type="signal peptide" evidence="6">
    <location>
        <begin position="1"/>
        <end position="16"/>
    </location>
</feature>
<feature type="binding site" evidence="5">
    <location>
        <position position="204"/>
    </location>
    <ligand>
        <name>FMN</name>
        <dbReference type="ChEBI" id="CHEBI:58210"/>
    </ligand>
</feature>
<dbReference type="PROSITE" id="PS51349">
    <property type="entry name" value="FMN_HYDROXY_ACID_DH_2"/>
    <property type="match status" value="1"/>
</dbReference>
<protein>
    <submittedName>
        <fullName evidence="8">S-2-hydroxy-acid oxidase</fullName>
    </submittedName>
</protein>
<feature type="active site" description="Proton acceptor" evidence="4">
    <location>
        <position position="277"/>
    </location>
</feature>
<evidence type="ECO:0000256" key="6">
    <source>
        <dbReference type="SAM" id="SignalP"/>
    </source>
</evidence>
<dbReference type="InterPro" id="IPR013785">
    <property type="entry name" value="Aldolase_TIM"/>
</dbReference>
<dbReference type="InterPro" id="IPR012133">
    <property type="entry name" value="Alpha-hydoxy_acid_DH_FMN"/>
</dbReference>
<dbReference type="Proteomes" id="UP000770015">
    <property type="component" value="Unassembled WGS sequence"/>
</dbReference>
<keyword evidence="9" id="KW-1185">Reference proteome</keyword>
<organism evidence="8 9">
    <name type="scientific">Plectosphaerella plurivora</name>
    <dbReference type="NCBI Taxonomy" id="936078"/>
    <lineage>
        <taxon>Eukaryota</taxon>
        <taxon>Fungi</taxon>
        <taxon>Dikarya</taxon>
        <taxon>Ascomycota</taxon>
        <taxon>Pezizomycotina</taxon>
        <taxon>Sordariomycetes</taxon>
        <taxon>Hypocreomycetidae</taxon>
        <taxon>Glomerellales</taxon>
        <taxon>Plectosphaerellaceae</taxon>
        <taxon>Plectosphaerella</taxon>
    </lineage>
</organism>
<feature type="binding site" evidence="5">
    <location>
        <begin position="334"/>
        <end position="335"/>
    </location>
    <ligand>
        <name>FMN</name>
        <dbReference type="ChEBI" id="CHEBI:58210"/>
    </ligand>
</feature>
<keyword evidence="5" id="KW-0285">Flavoprotein</keyword>
<evidence type="ECO:0000256" key="3">
    <source>
        <dbReference type="ARBA" id="ARBA00024042"/>
    </source>
</evidence>
<feature type="binding site" evidence="5">
    <location>
        <position position="275"/>
    </location>
    <ligand>
        <name>FMN</name>
        <dbReference type="ChEBI" id="CHEBI:58210"/>
    </ligand>
</feature>
<dbReference type="GO" id="GO:0016491">
    <property type="term" value="F:oxidoreductase activity"/>
    <property type="evidence" value="ECO:0007669"/>
    <property type="project" value="UniProtKB-KW"/>
</dbReference>
<dbReference type="GO" id="GO:0010181">
    <property type="term" value="F:FMN binding"/>
    <property type="evidence" value="ECO:0007669"/>
    <property type="project" value="InterPro"/>
</dbReference>
<dbReference type="EMBL" id="JAGSXJ010000038">
    <property type="protein sequence ID" value="KAH6665308.1"/>
    <property type="molecule type" value="Genomic_DNA"/>
</dbReference>
<feature type="binding site" evidence="5">
    <location>
        <position position="175"/>
    </location>
    <ligand>
        <name>FMN</name>
        <dbReference type="ChEBI" id="CHEBI:58210"/>
    </ligand>
</feature>
<evidence type="ECO:0000256" key="5">
    <source>
        <dbReference type="PIRSR" id="PIRSR000138-2"/>
    </source>
</evidence>
<keyword evidence="6" id="KW-0732">Signal</keyword>
<feature type="binding site" evidence="5">
    <location>
        <position position="280"/>
    </location>
    <ligand>
        <name>glyoxylate</name>
        <dbReference type="ChEBI" id="CHEBI:36655"/>
    </ligand>
</feature>
<dbReference type="Gene3D" id="3.20.20.70">
    <property type="entry name" value="Aldolase class I"/>
    <property type="match status" value="1"/>
</dbReference>
<dbReference type="InterPro" id="IPR000262">
    <property type="entry name" value="FMN-dep_DH"/>
</dbReference>
<evidence type="ECO:0000256" key="1">
    <source>
        <dbReference type="ARBA" id="ARBA00001917"/>
    </source>
</evidence>
<feature type="binding site" evidence="5">
    <location>
        <begin position="311"/>
        <end position="315"/>
    </location>
    <ligand>
        <name>FMN</name>
        <dbReference type="ChEBI" id="CHEBI:58210"/>
    </ligand>
</feature>
<proteinExistence type="inferred from homology"/>
<keyword evidence="5" id="KW-0288">FMN</keyword>
<evidence type="ECO:0000313" key="9">
    <source>
        <dbReference type="Proteomes" id="UP000770015"/>
    </source>
</evidence>
<dbReference type="PANTHER" id="PTHR10578">
    <property type="entry name" value="S -2-HYDROXY-ACID OXIDASE-RELATED"/>
    <property type="match status" value="1"/>
</dbReference>